<dbReference type="AlphaFoldDB" id="A0A9P7B5X1"/>
<dbReference type="EMBL" id="PUHQ01000033">
    <property type="protein sequence ID" value="KAG0661659.1"/>
    <property type="molecule type" value="Genomic_DNA"/>
</dbReference>
<proteinExistence type="predicted"/>
<protein>
    <submittedName>
        <fullName evidence="1">Uncharacterized protein</fullName>
    </submittedName>
</protein>
<keyword evidence="2" id="KW-1185">Reference proteome</keyword>
<sequence>MRIRAVRRSSASRRPLVVLWTQCSYVVTAAELTLLHTLQEGGGHTLWPRGAAAAVPRSAQAKADRLVRGDLELAASLSQCTLFLLFLSPDQTERQYPMSVVNTEGSHMQAALNRATGSYKARIGNRSAWLEQIAEDPELLYLHQSPMKLSCEQWKHYLQFCGHMQKPLGQNDALQITQNLHHLDKELLACPKLNTSYTLQQALDKLGVNYFWEYRRGFSQDMSNAQAIWDGVCFWLARQLGPIPVLVLHSEALNPVIECLEQYVPWVEELGGQDTLDRLVVSLKLAIRRYHNELHGMRQKDPSIDKIKLHFTISNHCLAQYFPVGR</sequence>
<evidence type="ECO:0000313" key="2">
    <source>
        <dbReference type="Proteomes" id="UP000777482"/>
    </source>
</evidence>
<organism evidence="1 2">
    <name type="scientific">Rhodotorula mucilaginosa</name>
    <name type="common">Yeast</name>
    <name type="synonym">Rhodotorula rubra</name>
    <dbReference type="NCBI Taxonomy" id="5537"/>
    <lineage>
        <taxon>Eukaryota</taxon>
        <taxon>Fungi</taxon>
        <taxon>Dikarya</taxon>
        <taxon>Basidiomycota</taxon>
        <taxon>Pucciniomycotina</taxon>
        <taxon>Microbotryomycetes</taxon>
        <taxon>Sporidiobolales</taxon>
        <taxon>Sporidiobolaceae</taxon>
        <taxon>Rhodotorula</taxon>
    </lineage>
</organism>
<comment type="caution">
    <text evidence="1">The sequence shown here is derived from an EMBL/GenBank/DDBJ whole genome shotgun (WGS) entry which is preliminary data.</text>
</comment>
<accession>A0A9P7B5X1</accession>
<name>A0A9P7B5X1_RHOMI</name>
<dbReference type="Proteomes" id="UP000777482">
    <property type="component" value="Unassembled WGS sequence"/>
</dbReference>
<reference evidence="1 2" key="1">
    <citation type="submission" date="2020-11" db="EMBL/GenBank/DDBJ databases">
        <title>Kefir isolates.</title>
        <authorList>
            <person name="Marcisauskas S."/>
            <person name="Kim Y."/>
            <person name="Blasche S."/>
        </authorList>
    </citation>
    <scope>NUCLEOTIDE SEQUENCE [LARGE SCALE GENOMIC DNA]</scope>
    <source>
        <strain evidence="1 2">KR</strain>
    </source>
</reference>
<evidence type="ECO:0000313" key="1">
    <source>
        <dbReference type="EMBL" id="KAG0661659.1"/>
    </source>
</evidence>
<gene>
    <name evidence="1" type="ORF">C6P46_003880</name>
</gene>